<dbReference type="EMBL" id="JAVRJZ010000001">
    <property type="protein sequence ID" value="KAK2727150.1"/>
    <property type="molecule type" value="Genomic_DNA"/>
</dbReference>
<dbReference type="InterPro" id="IPR002557">
    <property type="entry name" value="Chitin-bd_dom"/>
</dbReference>
<organism evidence="2 3">
    <name type="scientific">Artemia franciscana</name>
    <name type="common">Brine shrimp</name>
    <name type="synonym">Artemia sanfranciscana</name>
    <dbReference type="NCBI Taxonomy" id="6661"/>
    <lineage>
        <taxon>Eukaryota</taxon>
        <taxon>Metazoa</taxon>
        <taxon>Ecdysozoa</taxon>
        <taxon>Arthropoda</taxon>
        <taxon>Crustacea</taxon>
        <taxon>Branchiopoda</taxon>
        <taxon>Anostraca</taxon>
        <taxon>Artemiidae</taxon>
        <taxon>Artemia</taxon>
    </lineage>
</organism>
<dbReference type="InterPro" id="IPR052976">
    <property type="entry name" value="Scoloptoxin-like"/>
</dbReference>
<dbReference type="AlphaFoldDB" id="A0AA88IA46"/>
<feature type="domain" description="Chitin-binding type-2" evidence="1">
    <location>
        <begin position="33"/>
        <end position="89"/>
    </location>
</feature>
<evidence type="ECO:0000259" key="1">
    <source>
        <dbReference type="PROSITE" id="PS50940"/>
    </source>
</evidence>
<dbReference type="GO" id="GO:0008061">
    <property type="term" value="F:chitin binding"/>
    <property type="evidence" value="ECO:0007669"/>
    <property type="project" value="InterPro"/>
</dbReference>
<dbReference type="SUPFAM" id="SSF57625">
    <property type="entry name" value="Invertebrate chitin-binding proteins"/>
    <property type="match status" value="1"/>
</dbReference>
<dbReference type="GO" id="GO:0005576">
    <property type="term" value="C:extracellular region"/>
    <property type="evidence" value="ECO:0007669"/>
    <property type="project" value="InterPro"/>
</dbReference>
<name>A0AA88IA46_ARTSF</name>
<dbReference type="SMART" id="SM00494">
    <property type="entry name" value="ChtBD2"/>
    <property type="match status" value="1"/>
</dbReference>
<dbReference type="PROSITE" id="PS50940">
    <property type="entry name" value="CHIT_BIND_II"/>
    <property type="match status" value="1"/>
</dbReference>
<accession>A0AA88IA46</accession>
<comment type="caution">
    <text evidence="2">The sequence shown here is derived from an EMBL/GenBank/DDBJ whole genome shotgun (WGS) entry which is preliminary data.</text>
</comment>
<protein>
    <recommendedName>
        <fullName evidence="1">Chitin-binding type-2 domain-containing protein</fullName>
    </recommendedName>
</protein>
<dbReference type="Pfam" id="PF01607">
    <property type="entry name" value="CBM_14"/>
    <property type="match status" value="1"/>
</dbReference>
<reference evidence="2" key="1">
    <citation type="submission" date="2023-07" db="EMBL/GenBank/DDBJ databases">
        <title>Chromosome-level genome assembly of Artemia franciscana.</title>
        <authorList>
            <person name="Jo E."/>
        </authorList>
    </citation>
    <scope>NUCLEOTIDE SEQUENCE</scope>
    <source>
        <tissue evidence="2">Whole body</tissue>
    </source>
</reference>
<dbReference type="PANTHER" id="PTHR22933">
    <property type="entry name" value="FI18007P1-RELATED"/>
    <property type="match status" value="1"/>
</dbReference>
<keyword evidence="3" id="KW-1185">Reference proteome</keyword>
<sequence length="506" mass="58177">MLLLLLFPLILASNIPGFPGVDYPTLASVPTTSFECNGRSGYYSDINHGCQVFHICDHSYHHSFLCPNGTIFDQISMSCQWWFNVNCDASENYYILNENLYKGKDISLYGKISNDLYNFMIDSIGISLSNEGKFQNIDKHQVLFSTNNQDGFREIPFIPKTEIYPFQSFGYFQTSNRVEKNNKNRNYKFGQYFSEPSNGPMVQKTDVNEFNNPSLFQAKIPDGNTNLGFKHLNTNTNTKTEIENFIDTVKFRTTSAPLRHQDTMQIPRLETRPKTEIILGKATEPAAIVPTAHCSDYDLVKDTFLRRFQMTSETYHQLFRTTPKDVKQSFTDYSKKPEQLLTIWLDVTDYRSIVNTYGMEPMRQKNLLARSPSLEDRIKARFCARSMADGKPVEFLFGSEASITIAHGRYAESQGSFFIGLVRLVSKKKEGEFDVLLLTIIEVFERIGLSSLFEDFLQEYEQVFDTDLQLICNLKKTGEFDVLLLTILEVLERIGLSFLFEDLLQE</sequence>
<evidence type="ECO:0000313" key="2">
    <source>
        <dbReference type="EMBL" id="KAK2727150.1"/>
    </source>
</evidence>
<evidence type="ECO:0000313" key="3">
    <source>
        <dbReference type="Proteomes" id="UP001187531"/>
    </source>
</evidence>
<proteinExistence type="predicted"/>
<dbReference type="PANTHER" id="PTHR22933:SF42">
    <property type="entry name" value="FI18455P1-RELATED"/>
    <property type="match status" value="1"/>
</dbReference>
<dbReference type="Gene3D" id="2.170.140.10">
    <property type="entry name" value="Chitin binding domain"/>
    <property type="match status" value="1"/>
</dbReference>
<dbReference type="InterPro" id="IPR036508">
    <property type="entry name" value="Chitin-bd_dom_sf"/>
</dbReference>
<gene>
    <name evidence="2" type="ORF">QYM36_007845</name>
</gene>
<dbReference type="Proteomes" id="UP001187531">
    <property type="component" value="Unassembled WGS sequence"/>
</dbReference>